<comment type="similarity">
    <text evidence="1">Belongs to the CBF/MAK21 family.</text>
</comment>
<keyword evidence="5" id="KW-1185">Reference proteome</keyword>
<protein>
    <submittedName>
        <fullName evidence="4">Ribosome biogenesis protein MAK21</fullName>
    </submittedName>
</protein>
<feature type="compositionally biased region" description="Basic and acidic residues" evidence="2">
    <location>
        <begin position="962"/>
        <end position="971"/>
    </location>
</feature>
<dbReference type="PANTHER" id="PTHR12048:SF0">
    <property type="entry name" value="CCAAT_ENHANCER-BINDING PROTEIN ZETA"/>
    <property type="match status" value="1"/>
</dbReference>
<dbReference type="Pfam" id="PF03914">
    <property type="entry name" value="CBF"/>
    <property type="match status" value="1"/>
</dbReference>
<dbReference type="InterPro" id="IPR040155">
    <property type="entry name" value="CEBPZ/Mak21-like"/>
</dbReference>
<dbReference type="PANTHER" id="PTHR12048">
    <property type="entry name" value="CCAAT-BINDING FACTOR-RELATED"/>
    <property type="match status" value="1"/>
</dbReference>
<feature type="compositionally biased region" description="Acidic residues" evidence="2">
    <location>
        <begin position="863"/>
        <end position="878"/>
    </location>
</feature>
<feature type="region of interest" description="Disordered" evidence="2">
    <location>
        <begin position="505"/>
        <end position="535"/>
    </location>
</feature>
<evidence type="ECO:0000259" key="3">
    <source>
        <dbReference type="Pfam" id="PF03914"/>
    </source>
</evidence>
<comment type="caution">
    <text evidence="4">The sequence shown here is derived from an EMBL/GenBank/DDBJ whole genome shotgun (WGS) entry which is preliminary data.</text>
</comment>
<feature type="compositionally biased region" description="Polar residues" evidence="2">
    <location>
        <begin position="192"/>
        <end position="205"/>
    </location>
</feature>
<accession>A0AAD4F614</accession>
<evidence type="ECO:0000256" key="1">
    <source>
        <dbReference type="ARBA" id="ARBA00007797"/>
    </source>
</evidence>
<sequence>MGPKRGKEKKRKADKPSFDETALAQLTSKIDKSLGNVEKERPPKRKRQRDNDDEHEPKRHQSRPSEQGRQGESGGGRKAKQAPNLLDEILALGGNEEDLELVANVDSGDEGGDAPRPKVSSDAAVDKSLKDELAQFASSLGLSKFHEHDDPETDEDAEESEDEIDESEEESEVVEEHKAPAPPPQEARQSKKSGNLVSLSSQVTDGSKLHPASISNLKAYAEKLLDEDSSRFLAARASSSSQKFMSTIMSSGTLSDKVSALTLSIQESPLHNRKAFESLITLAGKRSRGQAIAALGALVDLLGNGTVLPDDRRLHPFNAQPALLGAADKQSSVPWTEGQRLPGKLTEPHLMMWAYEDWLKAAYFRIIQLLEIWCSDEIEYSRSRALDFVFGLLKNKPEQEANLLRLLVNKLGDRERKIASRASHLILQLLTIHPGMKAIIINTVEQEVLLKPGQNLRTKYTAINTLNQTILSMKEPAVADTLLRIYFEIFLSLLKTGSLGDFEAHAGDKNSSRSRKKPKKASASSTPAPGNEQETAQKLVSSLLTGVNRAIPFAAAEDSTLEKHLDTLFRITHSSNFNTSVQALMLIQQLAASKQLAVDRFYRTLYESLLDPRLITSSKHALYLNLLFRAMKNDVDVRRVKAFVKRLIQVLSLHQPSFASGILFLIAELQTTFPDLHTLLDEPEDNDDDGEEVYRDVREDDEGPVAEATGQHTVAYDGRKRDPEHSNAHRSCLWELVPFFAHYHPSVCVFANNLLTRQKALPKPDLANHTLMHFLDKFVYRNPKAEESKRGGSIMQPILASGSSSHIVASSKAAARQQPIVNSSSFWNLKPEQVSAEDTFFHEYFARVGKPGEASRSKKVADEDQVVSDEEEAGENEIWEALVNSRPEIEGADEEEDSDMDLDEFDYSDNDMELDSGDAGEGASDLDLDGSEADDGFEGIFGDSDESDEAGANEGEDEVEAEADKETSEPGRKRRLNRKEMRSLPTFASADDYAEMLAAEED</sequence>
<gene>
    <name evidence="4" type="primary">NOC1</name>
    <name evidence="4" type="ORF">NEMBOFW57_002362</name>
</gene>
<dbReference type="Proteomes" id="UP001197093">
    <property type="component" value="Unassembled WGS sequence"/>
</dbReference>
<dbReference type="InterPro" id="IPR005612">
    <property type="entry name" value="CCAAT-binding_factor"/>
</dbReference>
<organism evidence="4 5">
    <name type="scientific">Staphylotrichum longicolle</name>
    <dbReference type="NCBI Taxonomy" id="669026"/>
    <lineage>
        <taxon>Eukaryota</taxon>
        <taxon>Fungi</taxon>
        <taxon>Dikarya</taxon>
        <taxon>Ascomycota</taxon>
        <taxon>Pezizomycotina</taxon>
        <taxon>Sordariomycetes</taxon>
        <taxon>Sordariomycetidae</taxon>
        <taxon>Sordariales</taxon>
        <taxon>Chaetomiaceae</taxon>
        <taxon>Staphylotrichum</taxon>
    </lineage>
</organism>
<feature type="compositionally biased region" description="Acidic residues" evidence="2">
    <location>
        <begin position="890"/>
        <end position="961"/>
    </location>
</feature>
<feature type="domain" description="CCAAT-binding factor" evidence="3">
    <location>
        <begin position="580"/>
        <end position="751"/>
    </location>
</feature>
<proteinExistence type="inferred from homology"/>
<feature type="region of interest" description="Disordered" evidence="2">
    <location>
        <begin position="140"/>
        <end position="208"/>
    </location>
</feature>
<evidence type="ECO:0000313" key="5">
    <source>
        <dbReference type="Proteomes" id="UP001197093"/>
    </source>
</evidence>
<dbReference type="AlphaFoldDB" id="A0AAD4F614"/>
<dbReference type="InterPro" id="IPR016024">
    <property type="entry name" value="ARM-type_fold"/>
</dbReference>
<feature type="compositionally biased region" description="Basic and acidic residues" evidence="2">
    <location>
        <begin position="29"/>
        <end position="41"/>
    </location>
</feature>
<dbReference type="EMBL" id="JAHCVI010000001">
    <property type="protein sequence ID" value="KAG7292327.1"/>
    <property type="molecule type" value="Genomic_DNA"/>
</dbReference>
<feature type="region of interest" description="Disordered" evidence="2">
    <location>
        <begin position="852"/>
        <end position="993"/>
    </location>
</feature>
<evidence type="ECO:0000313" key="4">
    <source>
        <dbReference type="EMBL" id="KAG7292327.1"/>
    </source>
</evidence>
<feature type="compositionally biased region" description="Basic and acidic residues" evidence="2">
    <location>
        <begin position="853"/>
        <end position="862"/>
    </location>
</feature>
<name>A0AAD4F614_9PEZI</name>
<dbReference type="SUPFAM" id="SSF48371">
    <property type="entry name" value="ARM repeat"/>
    <property type="match status" value="1"/>
</dbReference>
<reference evidence="4" key="1">
    <citation type="submission" date="2023-02" db="EMBL/GenBank/DDBJ databases">
        <authorList>
            <person name="Palmer J.M."/>
        </authorList>
    </citation>
    <scope>NUCLEOTIDE SEQUENCE</scope>
    <source>
        <strain evidence="4">FW57</strain>
    </source>
</reference>
<feature type="region of interest" description="Disordered" evidence="2">
    <location>
        <begin position="700"/>
        <end position="722"/>
    </location>
</feature>
<evidence type="ECO:0000256" key="2">
    <source>
        <dbReference type="SAM" id="MobiDB-lite"/>
    </source>
</evidence>
<feature type="compositionally biased region" description="Basic residues" evidence="2">
    <location>
        <begin position="1"/>
        <end position="13"/>
    </location>
</feature>
<feature type="compositionally biased region" description="Acidic residues" evidence="2">
    <location>
        <begin position="150"/>
        <end position="173"/>
    </location>
</feature>
<feature type="region of interest" description="Disordered" evidence="2">
    <location>
        <begin position="1"/>
        <end position="126"/>
    </location>
</feature>
<feature type="compositionally biased region" description="Basic and acidic residues" evidence="2">
    <location>
        <begin position="49"/>
        <end position="59"/>
    </location>
</feature>
<dbReference type="GO" id="GO:0005634">
    <property type="term" value="C:nucleus"/>
    <property type="evidence" value="ECO:0007669"/>
    <property type="project" value="UniProtKB-ARBA"/>
</dbReference>